<organism evidence="1 2">
    <name type="scientific">Phyllostomus discolor</name>
    <name type="common">pale spear-nosed bat</name>
    <dbReference type="NCBI Taxonomy" id="89673"/>
    <lineage>
        <taxon>Eukaryota</taxon>
        <taxon>Metazoa</taxon>
        <taxon>Chordata</taxon>
        <taxon>Craniata</taxon>
        <taxon>Vertebrata</taxon>
        <taxon>Euteleostomi</taxon>
        <taxon>Mammalia</taxon>
        <taxon>Eutheria</taxon>
        <taxon>Laurasiatheria</taxon>
        <taxon>Chiroptera</taxon>
        <taxon>Yangochiroptera</taxon>
        <taxon>Phyllostomidae</taxon>
        <taxon>Phyllostominae</taxon>
        <taxon>Phyllostomus</taxon>
    </lineage>
</organism>
<dbReference type="EMBL" id="JABVXQ010000004">
    <property type="protein sequence ID" value="KAF6114764.1"/>
    <property type="molecule type" value="Genomic_DNA"/>
</dbReference>
<protein>
    <submittedName>
        <fullName evidence="1">Uncharacterized protein</fullName>
    </submittedName>
</protein>
<evidence type="ECO:0000313" key="2">
    <source>
        <dbReference type="Proteomes" id="UP000664940"/>
    </source>
</evidence>
<reference evidence="1 2" key="1">
    <citation type="journal article" date="2020" name="Nature">
        <title>Six reference-quality genomes reveal evolution of bat adaptations.</title>
        <authorList>
            <person name="Jebb D."/>
            <person name="Huang Z."/>
            <person name="Pippel M."/>
            <person name="Hughes G.M."/>
            <person name="Lavrichenko K."/>
            <person name="Devanna P."/>
            <person name="Winkler S."/>
            <person name="Jermiin L.S."/>
            <person name="Skirmuntt E.C."/>
            <person name="Katzourakis A."/>
            <person name="Burkitt-Gray L."/>
            <person name="Ray D.A."/>
            <person name="Sullivan K.A.M."/>
            <person name="Roscito J.G."/>
            <person name="Kirilenko B.M."/>
            <person name="Davalos L.M."/>
            <person name="Corthals A.P."/>
            <person name="Power M.L."/>
            <person name="Jones G."/>
            <person name="Ransome R.D."/>
            <person name="Dechmann D.K.N."/>
            <person name="Locatelli A.G."/>
            <person name="Puechmaille S.J."/>
            <person name="Fedrigo O."/>
            <person name="Jarvis E.D."/>
            <person name="Hiller M."/>
            <person name="Vernes S.C."/>
            <person name="Myers E.W."/>
            <person name="Teeling E.C."/>
        </authorList>
    </citation>
    <scope>NUCLEOTIDE SEQUENCE [LARGE SCALE GENOMIC DNA]</scope>
    <source>
        <strain evidence="1">Bat1K_MPI-CBG_1</strain>
    </source>
</reference>
<name>A0A834APW1_9CHIR</name>
<dbReference type="AlphaFoldDB" id="A0A834APW1"/>
<gene>
    <name evidence="1" type="ORF">HJG60_010698</name>
</gene>
<accession>A0A834APW1</accession>
<dbReference type="Proteomes" id="UP000664940">
    <property type="component" value="Unassembled WGS sequence"/>
</dbReference>
<evidence type="ECO:0000313" key="1">
    <source>
        <dbReference type="EMBL" id="KAF6114764.1"/>
    </source>
</evidence>
<comment type="caution">
    <text evidence="1">The sequence shown here is derived from an EMBL/GenBank/DDBJ whole genome shotgun (WGS) entry which is preliminary data.</text>
</comment>
<proteinExistence type="predicted"/>
<sequence>MHERISFKPGTITISMRGQKKDTLSFLSGVSRFSSTQSFALKQWPSGLPQALGSLGRLVKTQMTWLGPQSFLLSSSVVAEHFAFLASHRVMLVLFLWHHTGRTAHLGSSHGLAPGPIVAAER</sequence>